<dbReference type="PANTHER" id="PTHR39181">
    <property type="entry name" value="TYROSINE-PROTEIN PHOSPHATASE YWQE"/>
    <property type="match status" value="1"/>
</dbReference>
<evidence type="ECO:0000256" key="1">
    <source>
        <dbReference type="ARBA" id="ARBA00005750"/>
    </source>
</evidence>
<dbReference type="InterPro" id="IPR016667">
    <property type="entry name" value="Caps_polysacc_synth_CpsB/CapC"/>
</dbReference>
<reference evidence="6 7" key="1">
    <citation type="journal article" date="2015" name="BMC Genomics">
        <title>Transcriptome analysis of thermophilic methylotrophic Bacillus methanolicus MGA3 using RNA-sequencing provides detailed insights into its previously uncharted transcriptional landscape.</title>
        <authorList>
            <person name="Irla M."/>
            <person name="Neshat A."/>
            <person name="Brautaset T."/>
            <person name="Ruckert C."/>
            <person name="Kalinowski J."/>
            <person name="Wendisch V.F."/>
        </authorList>
    </citation>
    <scope>NUCLEOTIDE SEQUENCE [LARGE SCALE GENOMIC DNA]</scope>
    <source>
        <strain evidence="7">MGA3 / ATCC 53907</strain>
    </source>
</reference>
<name>A0A068LWV8_BACMM</name>
<dbReference type="EC" id="3.1.3.48" evidence="5"/>
<protein>
    <recommendedName>
        <fullName evidence="5">Tyrosine-protein phosphatase</fullName>
        <ecNumber evidence="5">3.1.3.48</ecNumber>
    </recommendedName>
</protein>
<sequence length="259" mass="29694">MIVMIDIHCHILPGIDDGARNLEDSIQMAKAAVKEGIQTIIATPHHNNGYYKNTKQRILEKVEELNLSLMKQSIPLHVLPGQEPRIYGEILEDYNQDQILTLCNKGKYLFIELPFNHLPRYTEQLLFDIQMQGLTPIIVHPERNQEIIEQPDLLYNLVKKGALTQVTASSITGHFGKNIKKFSMQLIEANLTHFIASDAHNISNRTFKINEALDEIEKKYGVDMVYLFIENAELLVQGNAVYIEKPKRVKTKKFLGIFK</sequence>
<dbReference type="KEGG" id="bmet:BMMGA3_15550"/>
<keyword evidence="7" id="KW-1185">Reference proteome</keyword>
<evidence type="ECO:0000256" key="3">
    <source>
        <dbReference type="ARBA" id="ARBA00022912"/>
    </source>
</evidence>
<evidence type="ECO:0000256" key="5">
    <source>
        <dbReference type="PIRNR" id="PIRNR016557"/>
    </source>
</evidence>
<dbReference type="PIRSF" id="PIRSF016557">
    <property type="entry name" value="Caps_synth_CpsB"/>
    <property type="match status" value="1"/>
</dbReference>
<gene>
    <name evidence="6" type="primary">ywqE</name>
    <name evidence="6" type="ORF">BMMGA3_15550</name>
</gene>
<keyword evidence="2 5" id="KW-0378">Hydrolase</keyword>
<dbReference type="InterPro" id="IPR016195">
    <property type="entry name" value="Pol/histidinol_Pase-like"/>
</dbReference>
<dbReference type="PANTHER" id="PTHR39181:SF1">
    <property type="entry name" value="TYROSINE-PROTEIN PHOSPHATASE YWQE"/>
    <property type="match status" value="1"/>
</dbReference>
<evidence type="ECO:0000313" key="7">
    <source>
        <dbReference type="Proteomes" id="UP000027602"/>
    </source>
</evidence>
<dbReference type="HOGENOM" id="CLU_085966_1_0_9"/>
<dbReference type="EMBL" id="CP007739">
    <property type="protein sequence ID" value="AIE61463.1"/>
    <property type="molecule type" value="Genomic_DNA"/>
</dbReference>
<dbReference type="GO" id="GO:0030145">
    <property type="term" value="F:manganese ion binding"/>
    <property type="evidence" value="ECO:0007669"/>
    <property type="project" value="UniProtKB-UniRule"/>
</dbReference>
<dbReference type="AlphaFoldDB" id="A0A068LWV8"/>
<evidence type="ECO:0000313" key="6">
    <source>
        <dbReference type="EMBL" id="AIE61463.1"/>
    </source>
</evidence>
<organism evidence="6 7">
    <name type="scientific">Bacillus methanolicus (strain MGA3 / ATCC 53907)</name>
    <dbReference type="NCBI Taxonomy" id="796606"/>
    <lineage>
        <taxon>Bacteria</taxon>
        <taxon>Bacillati</taxon>
        <taxon>Bacillota</taxon>
        <taxon>Bacilli</taxon>
        <taxon>Bacillales</taxon>
        <taxon>Bacillaceae</taxon>
        <taxon>Bacillus</taxon>
    </lineage>
</organism>
<dbReference type="eggNOG" id="COG4464">
    <property type="taxonomic scope" value="Bacteria"/>
</dbReference>
<proteinExistence type="inferred from homology"/>
<dbReference type="Proteomes" id="UP000027602">
    <property type="component" value="Chromosome"/>
</dbReference>
<dbReference type="SUPFAM" id="SSF89550">
    <property type="entry name" value="PHP domain-like"/>
    <property type="match status" value="1"/>
</dbReference>
<evidence type="ECO:0000256" key="4">
    <source>
        <dbReference type="ARBA" id="ARBA00051722"/>
    </source>
</evidence>
<comment type="similarity">
    <text evidence="1 5">Belongs to the metallo-dependent hydrolases superfamily. CpsB/CapC family.</text>
</comment>
<dbReference type="Gene3D" id="3.20.20.140">
    <property type="entry name" value="Metal-dependent hydrolases"/>
    <property type="match status" value="1"/>
</dbReference>
<accession>A0A068LWV8</accession>
<dbReference type="Pfam" id="PF19567">
    <property type="entry name" value="CpsB_CapC"/>
    <property type="match status" value="1"/>
</dbReference>
<evidence type="ECO:0000256" key="2">
    <source>
        <dbReference type="ARBA" id="ARBA00022801"/>
    </source>
</evidence>
<dbReference type="STRING" id="796606.BMMGA3_15550"/>
<dbReference type="GO" id="GO:0004725">
    <property type="term" value="F:protein tyrosine phosphatase activity"/>
    <property type="evidence" value="ECO:0007669"/>
    <property type="project" value="UniProtKB-UniRule"/>
</dbReference>
<keyword evidence="3 5" id="KW-0904">Protein phosphatase</keyword>
<comment type="catalytic activity">
    <reaction evidence="4 5">
        <text>O-phospho-L-tyrosyl-[protein] + H2O = L-tyrosyl-[protein] + phosphate</text>
        <dbReference type="Rhea" id="RHEA:10684"/>
        <dbReference type="Rhea" id="RHEA-COMP:10136"/>
        <dbReference type="Rhea" id="RHEA-COMP:20101"/>
        <dbReference type="ChEBI" id="CHEBI:15377"/>
        <dbReference type="ChEBI" id="CHEBI:43474"/>
        <dbReference type="ChEBI" id="CHEBI:46858"/>
        <dbReference type="ChEBI" id="CHEBI:61978"/>
        <dbReference type="EC" id="3.1.3.48"/>
    </reaction>
</comment>